<keyword evidence="6" id="KW-1185">Reference proteome</keyword>
<dbReference type="InterPro" id="IPR036390">
    <property type="entry name" value="WH_DNA-bd_sf"/>
</dbReference>
<sequence>MKHPERSPFIDDYFAYLLARASTLVSHEFHQEVQAAGLAVSEWRILATLSDGRACTISELADIVLAKQPTVTKVVDRLENAGLVIRQPGTVDRRQSLVSGTPAGRRLAAPLVASAKAHEERLLQRFGATESAQLKATLRALIDELGPRRA</sequence>
<feature type="domain" description="HTH marR-type" evidence="4">
    <location>
        <begin position="11"/>
        <end position="143"/>
    </location>
</feature>
<dbReference type="SMART" id="SM00347">
    <property type="entry name" value="HTH_MARR"/>
    <property type="match status" value="1"/>
</dbReference>
<dbReference type="Gene3D" id="1.10.10.10">
    <property type="entry name" value="Winged helix-like DNA-binding domain superfamily/Winged helix DNA-binding domain"/>
    <property type="match status" value="1"/>
</dbReference>
<dbReference type="InterPro" id="IPR036388">
    <property type="entry name" value="WH-like_DNA-bd_sf"/>
</dbReference>
<proteinExistence type="predicted"/>
<dbReference type="OrthoDB" id="6454727at2"/>
<dbReference type="InterPro" id="IPR023187">
    <property type="entry name" value="Tscrpt_reg_MarR-type_CS"/>
</dbReference>
<evidence type="ECO:0000256" key="2">
    <source>
        <dbReference type="ARBA" id="ARBA00023125"/>
    </source>
</evidence>
<dbReference type="STRING" id="445709.ABW99_20535"/>
<dbReference type="PATRIC" id="fig|445709.3.peg.4306"/>
<dbReference type="PRINTS" id="PR00598">
    <property type="entry name" value="HTHMARR"/>
</dbReference>
<evidence type="ECO:0000259" key="4">
    <source>
        <dbReference type="PROSITE" id="PS50995"/>
    </source>
</evidence>
<dbReference type="Proteomes" id="UP000036700">
    <property type="component" value="Chromosome"/>
</dbReference>
<dbReference type="InterPro" id="IPR011991">
    <property type="entry name" value="ArsR-like_HTH"/>
</dbReference>
<dbReference type="InterPro" id="IPR000835">
    <property type="entry name" value="HTH_MarR-typ"/>
</dbReference>
<keyword evidence="1" id="KW-0805">Transcription regulation</keyword>
<dbReference type="PROSITE" id="PS01117">
    <property type="entry name" value="HTH_MARR_1"/>
    <property type="match status" value="1"/>
</dbReference>
<dbReference type="KEGG" id="ptx:ABW99_20535"/>
<dbReference type="GO" id="GO:0003677">
    <property type="term" value="F:DNA binding"/>
    <property type="evidence" value="ECO:0007669"/>
    <property type="project" value="UniProtKB-KW"/>
</dbReference>
<dbReference type="GO" id="GO:0006950">
    <property type="term" value="P:response to stress"/>
    <property type="evidence" value="ECO:0007669"/>
    <property type="project" value="TreeGrafter"/>
</dbReference>
<dbReference type="PANTHER" id="PTHR33164">
    <property type="entry name" value="TRANSCRIPTIONAL REGULATOR, MARR FAMILY"/>
    <property type="match status" value="1"/>
</dbReference>
<organism evidence="5 6">
    <name type="scientific">Pandoraea thiooxydans</name>
    <dbReference type="NCBI Taxonomy" id="445709"/>
    <lineage>
        <taxon>Bacteria</taxon>
        <taxon>Pseudomonadati</taxon>
        <taxon>Pseudomonadota</taxon>
        <taxon>Betaproteobacteria</taxon>
        <taxon>Burkholderiales</taxon>
        <taxon>Burkholderiaceae</taxon>
        <taxon>Pandoraea</taxon>
    </lineage>
</organism>
<keyword evidence="3" id="KW-0804">Transcription</keyword>
<reference evidence="6" key="1">
    <citation type="submission" date="2015-06" db="EMBL/GenBank/DDBJ databases">
        <authorList>
            <person name="Lim Y.L."/>
            <person name="Ee R."/>
            <person name="Yong D."/>
            <person name="How K.Y."/>
            <person name="Yin W.F."/>
            <person name="Chan K.G."/>
        </authorList>
    </citation>
    <scope>NUCLEOTIDE SEQUENCE [LARGE SCALE GENOMIC DNA]</scope>
    <source>
        <strain evidence="6">DSM 25325</strain>
    </source>
</reference>
<dbReference type="SUPFAM" id="SSF46785">
    <property type="entry name" value="Winged helix' DNA-binding domain"/>
    <property type="match status" value="1"/>
</dbReference>
<evidence type="ECO:0000256" key="3">
    <source>
        <dbReference type="ARBA" id="ARBA00023163"/>
    </source>
</evidence>
<name>A0A0G3ET35_9BURK</name>
<keyword evidence="2" id="KW-0238">DNA-binding</keyword>
<dbReference type="PANTHER" id="PTHR33164:SF64">
    <property type="entry name" value="TRANSCRIPTIONAL REGULATOR SLYA"/>
    <property type="match status" value="1"/>
</dbReference>
<dbReference type="AlphaFoldDB" id="A0A0G3ET35"/>
<evidence type="ECO:0000313" key="5">
    <source>
        <dbReference type="EMBL" id="AKJ70238.1"/>
    </source>
</evidence>
<evidence type="ECO:0000313" key="6">
    <source>
        <dbReference type="Proteomes" id="UP000036700"/>
    </source>
</evidence>
<accession>A0A0G3ET35</accession>
<evidence type="ECO:0000256" key="1">
    <source>
        <dbReference type="ARBA" id="ARBA00023015"/>
    </source>
</evidence>
<dbReference type="GO" id="GO:0003700">
    <property type="term" value="F:DNA-binding transcription factor activity"/>
    <property type="evidence" value="ECO:0007669"/>
    <property type="project" value="InterPro"/>
</dbReference>
<dbReference type="CDD" id="cd00090">
    <property type="entry name" value="HTH_ARSR"/>
    <property type="match status" value="1"/>
</dbReference>
<dbReference type="Pfam" id="PF01047">
    <property type="entry name" value="MarR"/>
    <property type="match status" value="1"/>
</dbReference>
<dbReference type="EMBL" id="CP011568">
    <property type="protein sequence ID" value="AKJ70238.1"/>
    <property type="molecule type" value="Genomic_DNA"/>
</dbReference>
<protein>
    <submittedName>
        <fullName evidence="5">MarR family transcriptional regulator</fullName>
    </submittedName>
</protein>
<dbReference type="InterPro" id="IPR039422">
    <property type="entry name" value="MarR/SlyA-like"/>
</dbReference>
<dbReference type="RefSeq" id="WP_047216171.1">
    <property type="nucleotide sequence ID" value="NZ_CP011568.3"/>
</dbReference>
<gene>
    <name evidence="5" type="ORF">ABW99_20535</name>
</gene>
<dbReference type="PROSITE" id="PS50995">
    <property type="entry name" value="HTH_MARR_2"/>
    <property type="match status" value="1"/>
</dbReference>